<sequence length="441" mass="51422">MSEFLKNSEFKKQKIKEFLKKIHDGEDVKIIKKEFKDFLSGISPLEIPVLEQELLKEGITAKEIAKMCDIHVELFRDAVSDSVKNLENLPDGHPLKTLILENREIVKDAELASLISASIKAGSDLKKDLLDKLVQILEDLSSIGKTHYSREEMLIFPYLERRGITAVPTVLWTKHDEIRVQIKLLLYFLRSNNNITDEFLKSVHEKTYKLSSAIIDMVFRENNILYPTINILLNEGEWLAIKEQEHVFGYYKIQPEDQWQTLDKPLQPFETQDEIDDEQFKKLPDEIKMVLQNAKPRAEQLAIQREGDIKLDIGYLSIEELNTILNNLPFDITFIDKSDRVRFFSSNHRIFPRTPSIIGRFVQHCHPPKSVPIVNKILKAFKNGEKNFAEFWIQMNGRFVYIRYIPVYDSKGDYSGTIELVQDITDIKKLEGEKRLLDWKD</sequence>
<dbReference type="GO" id="GO:0005886">
    <property type="term" value="C:plasma membrane"/>
    <property type="evidence" value="ECO:0007669"/>
    <property type="project" value="TreeGrafter"/>
</dbReference>
<dbReference type="Pfam" id="PF04282">
    <property type="entry name" value="DUF438"/>
    <property type="match status" value="1"/>
</dbReference>
<evidence type="ECO:0000313" key="3">
    <source>
        <dbReference type="Proteomes" id="UP000002016"/>
    </source>
</evidence>
<name>A8F6A6_PSELT</name>
<dbReference type="EMBL" id="CP000812">
    <property type="protein sequence ID" value="ABV33690.1"/>
    <property type="molecule type" value="Genomic_DNA"/>
</dbReference>
<evidence type="ECO:0000259" key="1">
    <source>
        <dbReference type="PROSITE" id="PS50113"/>
    </source>
</evidence>
<dbReference type="InterPro" id="IPR007380">
    <property type="entry name" value="DUF438"/>
</dbReference>
<feature type="domain" description="PAC" evidence="1">
    <location>
        <begin position="382"/>
        <end position="436"/>
    </location>
</feature>
<protein>
    <recommendedName>
        <fullName evidence="1">PAC domain-containing protein</fullName>
    </recommendedName>
</protein>
<dbReference type="Pfam" id="PF13596">
    <property type="entry name" value="PAS_10"/>
    <property type="match status" value="1"/>
</dbReference>
<dbReference type="Gene3D" id="1.20.120.520">
    <property type="entry name" value="nmb1532 protein domain like"/>
    <property type="match status" value="1"/>
</dbReference>
<dbReference type="PROSITE" id="PS50113">
    <property type="entry name" value="PAC"/>
    <property type="match status" value="1"/>
</dbReference>
<dbReference type="SUPFAM" id="SSF55785">
    <property type="entry name" value="PYP-like sensor domain (PAS domain)"/>
    <property type="match status" value="1"/>
</dbReference>
<dbReference type="eggNOG" id="COG2461">
    <property type="taxonomic scope" value="Bacteria"/>
</dbReference>
<accession>A8F6A6</accession>
<dbReference type="InterPro" id="IPR000700">
    <property type="entry name" value="PAS-assoc_C"/>
</dbReference>
<dbReference type="PANTHER" id="PTHR39966">
    <property type="entry name" value="BLL2471 PROTEIN-RELATED"/>
    <property type="match status" value="1"/>
</dbReference>
<dbReference type="PANTHER" id="PTHR39966:SF3">
    <property type="entry name" value="DUF438 DOMAIN-CONTAINING PROTEIN"/>
    <property type="match status" value="1"/>
</dbReference>
<dbReference type="KEGG" id="tle:Tlet_1125"/>
<dbReference type="InterPro" id="IPR035965">
    <property type="entry name" value="PAS-like_dom_sf"/>
</dbReference>
<dbReference type="STRING" id="416591.Tlet_1125"/>
<dbReference type="Gene3D" id="3.30.450.20">
    <property type="entry name" value="PAS domain"/>
    <property type="match status" value="1"/>
</dbReference>
<dbReference type="AlphaFoldDB" id="A8F6A6"/>
<evidence type="ECO:0000313" key="2">
    <source>
        <dbReference type="EMBL" id="ABV33690.1"/>
    </source>
</evidence>
<keyword evidence="3" id="KW-1185">Reference proteome</keyword>
<dbReference type="InterPro" id="IPR012312">
    <property type="entry name" value="Hemerythrin-like"/>
</dbReference>
<dbReference type="HOGENOM" id="CLU_026706_1_0_0"/>
<reference evidence="2 3" key="1">
    <citation type="submission" date="2007-08" db="EMBL/GenBank/DDBJ databases">
        <title>Complete sequence of Thermotoga lettingae TMO.</title>
        <authorList>
            <consortium name="US DOE Joint Genome Institute"/>
            <person name="Copeland A."/>
            <person name="Lucas S."/>
            <person name="Lapidus A."/>
            <person name="Barry K."/>
            <person name="Glavina del Rio T."/>
            <person name="Dalin E."/>
            <person name="Tice H."/>
            <person name="Pitluck S."/>
            <person name="Foster B."/>
            <person name="Bruce D."/>
            <person name="Schmutz J."/>
            <person name="Larimer F."/>
            <person name="Land M."/>
            <person name="Hauser L."/>
            <person name="Kyrpides N."/>
            <person name="Mikhailova N."/>
            <person name="Nelson K."/>
            <person name="Gogarten J.P."/>
            <person name="Noll K."/>
            <person name="Richardson P."/>
        </authorList>
    </citation>
    <scope>NUCLEOTIDE SEQUENCE [LARGE SCALE GENOMIC DNA]</scope>
    <source>
        <strain evidence="3">ATCC BAA-301 / DSM 14385 / NBRC 107922 / TMO</strain>
    </source>
</reference>
<dbReference type="RefSeq" id="WP_012003171.1">
    <property type="nucleotide sequence ID" value="NC_009828.1"/>
</dbReference>
<organism evidence="2 3">
    <name type="scientific">Pseudothermotoga lettingae (strain ATCC BAA-301 / DSM 14385 / NBRC 107922 / TMO)</name>
    <name type="common">Thermotoga lettingae</name>
    <dbReference type="NCBI Taxonomy" id="416591"/>
    <lineage>
        <taxon>Bacteria</taxon>
        <taxon>Thermotogati</taxon>
        <taxon>Thermotogota</taxon>
        <taxon>Thermotogae</taxon>
        <taxon>Thermotogales</taxon>
        <taxon>Thermotogaceae</taxon>
        <taxon>Pseudothermotoga</taxon>
    </lineage>
</organism>
<proteinExistence type="predicted"/>
<gene>
    <name evidence="2" type="ordered locus">Tlet_1125</name>
</gene>
<dbReference type="Proteomes" id="UP000002016">
    <property type="component" value="Chromosome"/>
</dbReference>
<dbReference type="OrthoDB" id="9769774at2"/>
<reference evidence="2 3" key="2">
    <citation type="journal article" date="2009" name="Proc. Natl. Acad. Sci. U.S.A.">
        <title>On the chimeric nature, thermophilic origin, and phylogenetic placement of the Thermotogales.</title>
        <authorList>
            <person name="Zhaxybayeva O."/>
            <person name="Swithers K.S."/>
            <person name="Lapierre P."/>
            <person name="Fournier G.P."/>
            <person name="Bickhart D.M."/>
            <person name="DeBoy R.T."/>
            <person name="Nelson K.E."/>
            <person name="Nesbo C.L."/>
            <person name="Doolittle W.F."/>
            <person name="Gogarten J.P."/>
            <person name="Noll K.M."/>
        </authorList>
    </citation>
    <scope>NUCLEOTIDE SEQUENCE [LARGE SCALE GENOMIC DNA]</scope>
    <source>
        <strain evidence="3">ATCC BAA-301 / DSM 14385 / NBRC 107922 / TMO</strain>
    </source>
</reference>
<dbReference type="Pfam" id="PF01814">
    <property type="entry name" value="Hemerythrin"/>
    <property type="match status" value="1"/>
</dbReference>